<accession>A0A8J5RCY8</accession>
<feature type="compositionally biased region" description="Basic and acidic residues" evidence="2">
    <location>
        <begin position="704"/>
        <end position="722"/>
    </location>
</feature>
<evidence type="ECO:0000256" key="1">
    <source>
        <dbReference type="SAM" id="Coils"/>
    </source>
</evidence>
<keyword evidence="1" id="KW-0175">Coiled coil</keyword>
<dbReference type="EMBL" id="JAAOIC020000041">
    <property type="protein sequence ID" value="KAG8038766.1"/>
    <property type="molecule type" value="Genomic_DNA"/>
</dbReference>
<organism evidence="4 5">
    <name type="scientific">Cotesia typhae</name>
    <dbReference type="NCBI Taxonomy" id="2053667"/>
    <lineage>
        <taxon>Eukaryota</taxon>
        <taxon>Metazoa</taxon>
        <taxon>Ecdysozoa</taxon>
        <taxon>Arthropoda</taxon>
        <taxon>Hexapoda</taxon>
        <taxon>Insecta</taxon>
        <taxon>Pterygota</taxon>
        <taxon>Neoptera</taxon>
        <taxon>Endopterygota</taxon>
        <taxon>Hymenoptera</taxon>
        <taxon>Apocrita</taxon>
        <taxon>Ichneumonoidea</taxon>
        <taxon>Braconidae</taxon>
        <taxon>Microgastrinae</taxon>
        <taxon>Cotesia</taxon>
    </lineage>
</organism>
<feature type="compositionally biased region" description="Basic residues" evidence="2">
    <location>
        <begin position="723"/>
        <end position="739"/>
    </location>
</feature>
<feature type="compositionally biased region" description="Low complexity" evidence="2">
    <location>
        <begin position="2520"/>
        <end position="2553"/>
    </location>
</feature>
<feature type="compositionally biased region" description="Basic and acidic residues" evidence="2">
    <location>
        <begin position="659"/>
        <end position="676"/>
    </location>
</feature>
<feature type="domain" description="PWWP" evidence="3">
    <location>
        <begin position="13"/>
        <end position="90"/>
    </location>
</feature>
<name>A0A8J5RCY8_9HYME</name>
<feature type="region of interest" description="Disordered" evidence="2">
    <location>
        <begin position="915"/>
        <end position="936"/>
    </location>
</feature>
<feature type="region of interest" description="Disordered" evidence="2">
    <location>
        <begin position="2209"/>
        <end position="2353"/>
    </location>
</feature>
<comment type="caution">
    <text evidence="4">The sequence shown here is derived from an EMBL/GenBank/DDBJ whole genome shotgun (WGS) entry which is preliminary data.</text>
</comment>
<feature type="compositionally biased region" description="Polar residues" evidence="2">
    <location>
        <begin position="2388"/>
        <end position="2414"/>
    </location>
</feature>
<feature type="compositionally biased region" description="Polar residues" evidence="2">
    <location>
        <begin position="520"/>
        <end position="529"/>
    </location>
</feature>
<feature type="compositionally biased region" description="Polar residues" evidence="2">
    <location>
        <begin position="2304"/>
        <end position="2317"/>
    </location>
</feature>
<feature type="compositionally biased region" description="Acidic residues" evidence="2">
    <location>
        <begin position="1024"/>
        <end position="1033"/>
    </location>
</feature>
<feature type="region of interest" description="Disordered" evidence="2">
    <location>
        <begin position="1019"/>
        <end position="1038"/>
    </location>
</feature>
<evidence type="ECO:0000256" key="2">
    <source>
        <dbReference type="SAM" id="MobiDB-lite"/>
    </source>
</evidence>
<feature type="region of interest" description="Disordered" evidence="2">
    <location>
        <begin position="618"/>
        <end position="747"/>
    </location>
</feature>
<feature type="region of interest" description="Disordered" evidence="2">
    <location>
        <begin position="2368"/>
        <end position="2606"/>
    </location>
</feature>
<dbReference type="Pfam" id="PF00855">
    <property type="entry name" value="PWWP"/>
    <property type="match status" value="1"/>
</dbReference>
<feature type="compositionally biased region" description="Polar residues" evidence="2">
    <location>
        <begin position="2446"/>
        <end position="2457"/>
    </location>
</feature>
<feature type="region of interest" description="Disordered" evidence="2">
    <location>
        <begin position="1733"/>
        <end position="1825"/>
    </location>
</feature>
<dbReference type="OrthoDB" id="6381815at2759"/>
<dbReference type="Proteomes" id="UP000729913">
    <property type="component" value="Unassembled WGS sequence"/>
</dbReference>
<feature type="region of interest" description="Disordered" evidence="2">
    <location>
        <begin position="464"/>
        <end position="539"/>
    </location>
</feature>
<evidence type="ECO:0000259" key="3">
    <source>
        <dbReference type="Pfam" id="PF00855"/>
    </source>
</evidence>
<feature type="compositionally biased region" description="Polar residues" evidence="2">
    <location>
        <begin position="2229"/>
        <end position="2241"/>
    </location>
</feature>
<feature type="compositionally biased region" description="Polar residues" evidence="2">
    <location>
        <begin position="479"/>
        <end position="495"/>
    </location>
</feature>
<feature type="compositionally biased region" description="Basic and acidic residues" evidence="2">
    <location>
        <begin position="327"/>
        <end position="345"/>
    </location>
</feature>
<reference evidence="4" key="1">
    <citation type="submission" date="2020-03" db="EMBL/GenBank/DDBJ databases">
        <authorList>
            <person name="Chebbi M.A."/>
            <person name="Drezen J.M."/>
        </authorList>
    </citation>
    <scope>NUCLEOTIDE SEQUENCE</scope>
    <source>
        <tissue evidence="4">Whole body</tissue>
    </source>
</reference>
<evidence type="ECO:0000313" key="4">
    <source>
        <dbReference type="EMBL" id="KAG8038766.1"/>
    </source>
</evidence>
<dbReference type="CDD" id="cd05162">
    <property type="entry name" value="PWWP"/>
    <property type="match status" value="1"/>
</dbReference>
<feature type="compositionally biased region" description="Polar residues" evidence="2">
    <location>
        <begin position="2343"/>
        <end position="2352"/>
    </location>
</feature>
<feature type="compositionally biased region" description="Polar residues" evidence="2">
    <location>
        <begin position="179"/>
        <end position="198"/>
    </location>
</feature>
<protein>
    <recommendedName>
        <fullName evidence="3">PWWP domain-containing protein</fullName>
    </recommendedName>
</protein>
<feature type="region of interest" description="Disordered" evidence="2">
    <location>
        <begin position="110"/>
        <end position="198"/>
    </location>
</feature>
<feature type="compositionally biased region" description="Polar residues" evidence="2">
    <location>
        <begin position="2595"/>
        <end position="2606"/>
    </location>
</feature>
<feature type="compositionally biased region" description="Polar residues" evidence="2">
    <location>
        <begin position="260"/>
        <end position="270"/>
    </location>
</feature>
<feature type="coiled-coil region" evidence="1">
    <location>
        <begin position="409"/>
        <end position="463"/>
    </location>
</feature>
<feature type="compositionally biased region" description="Basic and acidic residues" evidence="2">
    <location>
        <begin position="358"/>
        <end position="380"/>
    </location>
</feature>
<reference evidence="4" key="2">
    <citation type="submission" date="2021-04" db="EMBL/GenBank/DDBJ databases">
        <title>Genome-wide patterns of bracovirus chromosomal integration into multiple host tissues during parasitism.</title>
        <authorList>
            <person name="Chebbi M.A.C."/>
        </authorList>
    </citation>
    <scope>NUCLEOTIDE SEQUENCE</scope>
    <source>
        <tissue evidence="4">Whole body</tissue>
    </source>
</reference>
<dbReference type="InterPro" id="IPR000313">
    <property type="entry name" value="PWWP_dom"/>
</dbReference>
<proteinExistence type="predicted"/>
<feature type="region of interest" description="Disordered" evidence="2">
    <location>
        <begin position="1189"/>
        <end position="1208"/>
    </location>
</feature>
<feature type="compositionally biased region" description="Basic and acidic residues" evidence="2">
    <location>
        <begin position="271"/>
        <end position="304"/>
    </location>
</feature>
<feature type="compositionally biased region" description="Acidic residues" evidence="2">
    <location>
        <begin position="2265"/>
        <end position="2277"/>
    </location>
</feature>
<feature type="compositionally biased region" description="Basic and acidic residues" evidence="2">
    <location>
        <begin position="915"/>
        <end position="929"/>
    </location>
</feature>
<keyword evidence="5" id="KW-1185">Reference proteome</keyword>
<evidence type="ECO:0000313" key="5">
    <source>
        <dbReference type="Proteomes" id="UP000729913"/>
    </source>
</evidence>
<sequence>MCDQTEIKYEDEEVVWVKLGACWWPGQVQGYEKLPEDLKIEFDKKGLIAAVKFFQEDKFELVRNLQQIYKYNCKKKDEFLKKGYDKYRSKTKEGSGWMAKFPDDVATAERLTNGDPDILNTPKFSPEEKPDISYLFGGDKKPSKKKKDKEERKSYGASPQRKITHPRFRGSSDHEVRIRTNQYSGSSQPSTPENTNVRNYDCPVCSFTSTRVNVLISHARSHKSSGYESPLRPRASLPPKASRTHSLESPKRKYVRKTKSMSVKASSNDKSPGESAKRKYSKNIENKIVKKKKTDPELREKLLADWDIGSSDEEVDAKESFGSPKADASENNKEELLNETEKLLKDTQNNLNTEEENEAPKNKENNLIKLNDKSQDEKSKFSCFDFDEDEPEPPVTIPVRKLGRVFGEKTSLKKEIIKEFNKSQELENKRDEMNKLNDDNKLLEEMNKEADDIDNLVAKISKTTSLNSPKKKLEENESEVSFKSGTSDTLILSSRSESDLKSEASGLSEGPDLLGAVASESENLSNLSKQDQEIPMEVDGKEEELEILEIIETEEIEAPAEEVACKNSPEVEKKSKTIRYSDLERVTIEEEETLPIRSTSGPKSGNLCMGWSQLNEIIGSSLEKNPETPAPVKRGRGRPPKPKVVNSLIQEEAIAVKSPEIERKTSQSESDTERSYSGRRRKPNKKYLEDAYSSPSSSSGFAVKTDDSQSEAEEKKETDKPLVVKRKRGRPLGWKKNKNNKVPVRAPSVEFEMSDQTLDSAEEITEAIEIKERVIDPVDSLPEIQEIHGKSEVDKSPVHLTNLTSAIEIRSPLEVDVLDGNNSGQVEIDIEDHHQIGPVAPEATPVDDYSQTQDQVDRAALMNDLEDKDDDTAGIHERLDILPPKKSQIKKFELSQIDESQIDLENEIKKHVDVEQASLGDREKPKNDVEADFEGDTDVITETFEIIEDKTEEIEEIQHSEQDDDDGIIDKVVVGEEIGGEEIDKINKVEEEEEVDKMNKIEEEREKIDKIEEEIENIDKIDKIEEEEEEEKEKEEIDQIEEKVEKMEEEIEKNDNIEEEIEKIDQIKDKVEKMEEEIEKNDKIEEEIETIETVETINTCELTEKSSELIENNSEKIENSEKLLIENNSENLIENSENLIENQELKNEPIKLTEEIINPEIEKPIENSSINLEADKGLELLNQAMETVEATPEPAPEVKSSEIVPEDSASNMDLPEAAKELKPTTLIEEPVTDPSETIEAPVEEAMKPDVQIPEAEKIIKAVSSPDELESTIPVKKREKPRIIENVQLKEPMHILKSKLLEKPKGKHKLEDHRLGSKAKIIKLDPSIKRSKGGMSYGQKIQVLKAADANDKLQIGSTNQPETVETISLAEGQKLIQSSSLKDMELDINSMPFVLSEDLTPDSIEQMPMVISSIMPTSSGLRAAPQSLPRAAPALAPITSDIETITVDASPKKKVSPAILKTKPKAKPTITSIKTLSSPVGGIKNLKFQNTKTSPVVSQKNTPSKYVIVQAGSGGQQMRYMIQGKPTAKVAKVSVPQGSKPATNPQIVSQGGKVVILTSPQSGQAKMVPLKNSLIKGQVGKMTKIDSPTTSKSPKIVTSLLGNKSIVGSPKTILNPVMKPGVYTPVSKFLNQKTFKPGTLIAGTSKTMLPLPGKITGVVPGKGTVLTPITGQQVKAIAAKSPGKPSPKVTYQLQKGLPMVAKMQKIPISPVGSPVRNLKPTGIVMTQKTPVPTKKIIRPAGTPGMASPVQGVSDKMVKSPRGRGRTKPEIKPQVKSLPKIKSKEFTGQLSPGSPGQQAAQPGPSVNTLPVPGLVPTAGPSVSAAEPLEVAPELKEEKAAPQIMALPTESSDGTQTYVLVTIDDQGQIQPLDNNTLMSLEGTIQNPDGTRTLYIDPASLGEGNLDNIVLQFDNSAVPALIGASSSSPSSSSSSSDFVRQVPTTNQDILAAALANTDFQQEILPETTVASLTAGLTATSLINQTILQSTIIPTSEPISSPSVLETSLTLNQPIMTPLEVPTSLPIQVEAAVAHSVATNLELPITITNPGIAYIQSELPGNSMPDIGEVEAPVSSAENFLVLPSNEGQTYAVSMPENIGIDSTAPTPSMPIIDDGFSDDVKAQEQDQRFGEATQEQSVEVRDMPIVADEASMEVDNVESAEVQVTVSETQEDVQQVQEKIPEVCQLGTVEPTVQEQVQEIQESLEASPVAYEEAMVEESEPPTQSYDDVKAEATQSYNAPTQSFSEDPARIDDPDFPTQSYEVEKPDNVDGDGIIETDGELSQEGNIPSQSNDIDGIGTSFMGDDRNSCNIAGTASGTGASFNEDETASSSYVPETPETQERDQDQESAISTSSYEIPTCEEINIASSSVIPDTSVDAEHTSIHNNGVPEIPTSSYNLNPDSSSGGSIDAVPSSSYEDNQVEGVVEQNVSTSYQVPISMPGLEGNAGFVSESTDQADQPTSYYARHTEDTSEATQSYFVPEGPSPSYQPQTASPSYYEPPPESEATQSYYSQDLEQRTAEVEQSASQSYYQESTTSSSSGSTLTSSSTTTTAAATTTNDEELRLGQVGEATPTYSTERYPVDYNIDNSSPIDRHDLVESSVSATPQPTER</sequence>
<feature type="region of interest" description="Disordered" evidence="2">
    <location>
        <begin position="221"/>
        <end position="395"/>
    </location>
</feature>
<feature type="compositionally biased region" description="Polar residues" evidence="2">
    <location>
        <begin position="1784"/>
        <end position="1806"/>
    </location>
</feature>
<gene>
    <name evidence="4" type="ORF">G9C98_000321</name>
</gene>
<feature type="compositionally biased region" description="Polar residues" evidence="2">
    <location>
        <begin position="2279"/>
        <end position="2289"/>
    </location>
</feature>